<evidence type="ECO:0000313" key="1">
    <source>
        <dbReference type="EMBL" id="GAG63322.1"/>
    </source>
</evidence>
<organism evidence="1">
    <name type="scientific">marine sediment metagenome</name>
    <dbReference type="NCBI Taxonomy" id="412755"/>
    <lineage>
        <taxon>unclassified sequences</taxon>
        <taxon>metagenomes</taxon>
        <taxon>ecological metagenomes</taxon>
    </lineage>
</organism>
<reference evidence="1" key="1">
    <citation type="journal article" date="2014" name="Front. Microbiol.">
        <title>High frequency of phylogenetically diverse reductive dehalogenase-homologous genes in deep subseafloor sedimentary metagenomes.</title>
        <authorList>
            <person name="Kawai M."/>
            <person name="Futagami T."/>
            <person name="Toyoda A."/>
            <person name="Takaki Y."/>
            <person name="Nishi S."/>
            <person name="Hori S."/>
            <person name="Arai W."/>
            <person name="Tsubouchi T."/>
            <person name="Morono Y."/>
            <person name="Uchiyama I."/>
            <person name="Ito T."/>
            <person name="Fujiyama A."/>
            <person name="Inagaki F."/>
            <person name="Takami H."/>
        </authorList>
    </citation>
    <scope>NUCLEOTIDE SEQUENCE</scope>
    <source>
        <strain evidence="1">Expedition CK06-06</strain>
    </source>
</reference>
<protein>
    <submittedName>
        <fullName evidence="1">Uncharacterized protein</fullName>
    </submittedName>
</protein>
<dbReference type="EMBL" id="BART01009126">
    <property type="protein sequence ID" value="GAG63322.1"/>
    <property type="molecule type" value="Genomic_DNA"/>
</dbReference>
<proteinExistence type="predicted"/>
<comment type="caution">
    <text evidence="1">The sequence shown here is derived from an EMBL/GenBank/DDBJ whole genome shotgun (WGS) entry which is preliminary data.</text>
</comment>
<sequence length="158" mass="17918">MSLMKSKLFISLSLIGLVVLCASSVLGVFYFGYQGQIVGNIISGEPLQITTDFEETFLINVDNESQTYSDDLRLFNFAENITMLVDLEILKTNLTQDCEFENDCEVELRKTDYSHTELTDGSNFTLVNGDNNFILEVTCLRRSCNQEIKIDLEMQEAL</sequence>
<name>X0ZZI8_9ZZZZ</name>
<dbReference type="AlphaFoldDB" id="X0ZZI8"/>
<accession>X0ZZI8</accession>
<gene>
    <name evidence="1" type="ORF">S01H4_20316</name>
</gene>